<dbReference type="RefSeq" id="WP_199037888.1">
    <property type="nucleotide sequence ID" value="NZ_JAELXS010000005.1"/>
</dbReference>
<feature type="domain" description="CheW-like" evidence="1">
    <location>
        <begin position="6"/>
        <end position="150"/>
    </location>
</feature>
<dbReference type="InterPro" id="IPR036061">
    <property type="entry name" value="CheW-like_dom_sf"/>
</dbReference>
<reference evidence="3" key="1">
    <citation type="submission" date="2020-12" db="EMBL/GenBank/DDBJ databases">
        <title>Hymenobacter sp.</title>
        <authorList>
            <person name="Kim M.K."/>
        </authorList>
    </citation>
    <scope>NUCLEOTIDE SEQUENCE [LARGE SCALE GENOMIC DNA]</scope>
    <source>
        <strain evidence="3">BT553</strain>
    </source>
</reference>
<protein>
    <submittedName>
        <fullName evidence="2">Chemotaxis protein CheW</fullName>
    </submittedName>
</protein>
<dbReference type="Gene3D" id="2.40.50.180">
    <property type="entry name" value="CheA-289, Domain 4"/>
    <property type="match status" value="1"/>
</dbReference>
<accession>A0ABS0XQM8</accession>
<dbReference type="PANTHER" id="PTHR22617:SF23">
    <property type="entry name" value="CHEMOTAXIS PROTEIN CHEW"/>
    <property type="match status" value="1"/>
</dbReference>
<evidence type="ECO:0000259" key="1">
    <source>
        <dbReference type="PROSITE" id="PS50851"/>
    </source>
</evidence>
<dbReference type="EMBL" id="JAELXS010000005">
    <property type="protein sequence ID" value="MBJ6122353.1"/>
    <property type="molecule type" value="Genomic_DNA"/>
</dbReference>
<proteinExistence type="predicted"/>
<evidence type="ECO:0000313" key="2">
    <source>
        <dbReference type="EMBL" id="MBJ6122353.1"/>
    </source>
</evidence>
<dbReference type="SUPFAM" id="SSF50341">
    <property type="entry name" value="CheW-like"/>
    <property type="match status" value="1"/>
</dbReference>
<dbReference type="Pfam" id="PF01584">
    <property type="entry name" value="CheW"/>
    <property type="match status" value="1"/>
</dbReference>
<dbReference type="Gene3D" id="2.30.30.40">
    <property type="entry name" value="SH3 Domains"/>
    <property type="match status" value="1"/>
</dbReference>
<organism evidence="2 3">
    <name type="scientific">Sphingomonas mollis</name>
    <dbReference type="NCBI Taxonomy" id="2795726"/>
    <lineage>
        <taxon>Bacteria</taxon>
        <taxon>Pseudomonadati</taxon>
        <taxon>Pseudomonadota</taxon>
        <taxon>Alphaproteobacteria</taxon>
        <taxon>Sphingomonadales</taxon>
        <taxon>Sphingomonadaceae</taxon>
        <taxon>Sphingomonas</taxon>
    </lineage>
</organism>
<dbReference type="SMART" id="SM00260">
    <property type="entry name" value="CheW"/>
    <property type="match status" value="1"/>
</dbReference>
<sequence length="163" mass="17324">MSGAGDVQAVVFGLGEEVFALPVGIVREIIDHRDAFRIPHGPDWLMGLTEVRDEAVPTVDLRRRLGLDPAPLTPMTRILIVEAVLADRRLTLGLMVDRVLDVASFAAAAIEPTPDIGVRWDARYIRGVVRTGKGFVVLLDLAGIFHGGDDAAVLAAAPVAAAA</sequence>
<dbReference type="Proteomes" id="UP000640426">
    <property type="component" value="Unassembled WGS sequence"/>
</dbReference>
<keyword evidence="3" id="KW-1185">Reference proteome</keyword>
<comment type="caution">
    <text evidence="2">The sequence shown here is derived from an EMBL/GenBank/DDBJ whole genome shotgun (WGS) entry which is preliminary data.</text>
</comment>
<dbReference type="InterPro" id="IPR039315">
    <property type="entry name" value="CheW"/>
</dbReference>
<evidence type="ECO:0000313" key="3">
    <source>
        <dbReference type="Proteomes" id="UP000640426"/>
    </source>
</evidence>
<gene>
    <name evidence="2" type="ORF">JAO74_11180</name>
</gene>
<name>A0ABS0XQM8_9SPHN</name>
<dbReference type="InterPro" id="IPR002545">
    <property type="entry name" value="CheW-lke_dom"/>
</dbReference>
<dbReference type="PANTHER" id="PTHR22617">
    <property type="entry name" value="CHEMOTAXIS SENSOR HISTIDINE KINASE-RELATED"/>
    <property type="match status" value="1"/>
</dbReference>
<dbReference type="PROSITE" id="PS50851">
    <property type="entry name" value="CHEW"/>
    <property type="match status" value="1"/>
</dbReference>